<comment type="caution">
    <text evidence="3">The sequence shown here is derived from an EMBL/GenBank/DDBJ whole genome shotgun (WGS) entry which is preliminary data.</text>
</comment>
<dbReference type="Pfam" id="PF05678">
    <property type="entry name" value="VQ"/>
    <property type="match status" value="1"/>
</dbReference>
<dbReference type="AlphaFoldDB" id="A0A835BZV9"/>
<dbReference type="PANTHER" id="PTHR33179">
    <property type="entry name" value="VQ MOTIF-CONTAINING PROTEIN"/>
    <property type="match status" value="1"/>
</dbReference>
<evidence type="ECO:0000313" key="3">
    <source>
        <dbReference type="EMBL" id="KAF8706439.1"/>
    </source>
</evidence>
<evidence type="ECO:0000259" key="2">
    <source>
        <dbReference type="Pfam" id="PF05678"/>
    </source>
</evidence>
<feature type="domain" description="VQ" evidence="2">
    <location>
        <begin position="70"/>
        <end position="95"/>
    </location>
</feature>
<dbReference type="InterPro" id="IPR039609">
    <property type="entry name" value="VQ_15/22"/>
</dbReference>
<reference evidence="3" key="1">
    <citation type="submission" date="2020-07" db="EMBL/GenBank/DDBJ databases">
        <title>Genome sequence and genetic diversity analysis of an under-domesticated orphan crop, white fonio (Digitaria exilis).</title>
        <authorList>
            <person name="Bennetzen J.L."/>
            <person name="Chen S."/>
            <person name="Ma X."/>
            <person name="Wang X."/>
            <person name="Yssel A.E.J."/>
            <person name="Chaluvadi S.R."/>
            <person name="Johnson M."/>
            <person name="Gangashetty P."/>
            <person name="Hamidou F."/>
            <person name="Sanogo M.D."/>
            <person name="Zwaenepoel A."/>
            <person name="Wallace J."/>
            <person name="Van De Peer Y."/>
            <person name="Van Deynze A."/>
        </authorList>
    </citation>
    <scope>NUCLEOTIDE SEQUENCE</scope>
    <source>
        <tissue evidence="3">Leaves</tissue>
    </source>
</reference>
<keyword evidence="4" id="KW-1185">Reference proteome</keyword>
<name>A0A835BZV9_9POAL</name>
<accession>A0A835BZV9</accession>
<protein>
    <recommendedName>
        <fullName evidence="2">VQ domain-containing protein</fullName>
    </recommendedName>
</protein>
<evidence type="ECO:0000256" key="1">
    <source>
        <dbReference type="SAM" id="MobiDB-lite"/>
    </source>
</evidence>
<proteinExistence type="predicted"/>
<feature type="compositionally biased region" description="Low complexity" evidence="1">
    <location>
        <begin position="30"/>
        <end position="46"/>
    </location>
</feature>
<gene>
    <name evidence="3" type="ORF">HU200_030710</name>
</gene>
<dbReference type="EMBL" id="JACEFO010001767">
    <property type="protein sequence ID" value="KAF8706439.1"/>
    <property type="molecule type" value="Genomic_DNA"/>
</dbReference>
<dbReference type="GO" id="GO:0005634">
    <property type="term" value="C:nucleus"/>
    <property type="evidence" value="ECO:0007669"/>
    <property type="project" value="TreeGrafter"/>
</dbReference>
<organism evidence="3 4">
    <name type="scientific">Digitaria exilis</name>
    <dbReference type="NCBI Taxonomy" id="1010633"/>
    <lineage>
        <taxon>Eukaryota</taxon>
        <taxon>Viridiplantae</taxon>
        <taxon>Streptophyta</taxon>
        <taxon>Embryophyta</taxon>
        <taxon>Tracheophyta</taxon>
        <taxon>Spermatophyta</taxon>
        <taxon>Magnoliopsida</taxon>
        <taxon>Liliopsida</taxon>
        <taxon>Poales</taxon>
        <taxon>Poaceae</taxon>
        <taxon>PACMAD clade</taxon>
        <taxon>Panicoideae</taxon>
        <taxon>Panicodae</taxon>
        <taxon>Paniceae</taxon>
        <taxon>Anthephorinae</taxon>
        <taxon>Digitaria</taxon>
    </lineage>
</organism>
<dbReference type="OrthoDB" id="696833at2759"/>
<sequence>MMDSAHGHSSSTSPPPWNAHDELLICDLLAPSSAPSPSPATATAPPLNHQQHHSLRPARRVANKRLSRKLPTTYIAADPASFRHMVHHVTGAHDDHLPVPPPPPPVCRPVPSRAAGGFGPGALPTLDTSAFLFPVEAAASSAGFAAAPALDQQQEVGVGPGLQQQQR</sequence>
<dbReference type="PANTHER" id="PTHR33179:SF64">
    <property type="entry name" value="OS11G0131100 PROTEIN"/>
    <property type="match status" value="1"/>
</dbReference>
<dbReference type="GO" id="GO:0006970">
    <property type="term" value="P:response to osmotic stress"/>
    <property type="evidence" value="ECO:0007669"/>
    <property type="project" value="TreeGrafter"/>
</dbReference>
<dbReference type="Proteomes" id="UP000636709">
    <property type="component" value="Unassembled WGS sequence"/>
</dbReference>
<evidence type="ECO:0000313" key="4">
    <source>
        <dbReference type="Proteomes" id="UP000636709"/>
    </source>
</evidence>
<feature type="region of interest" description="Disordered" evidence="1">
    <location>
        <begin position="30"/>
        <end position="58"/>
    </location>
</feature>
<dbReference type="InterPro" id="IPR008889">
    <property type="entry name" value="VQ"/>
</dbReference>
<dbReference type="GO" id="GO:0005516">
    <property type="term" value="F:calmodulin binding"/>
    <property type="evidence" value="ECO:0007669"/>
    <property type="project" value="TreeGrafter"/>
</dbReference>